<keyword evidence="3" id="KW-1185">Reference proteome</keyword>
<accession>A0A0C2SK69</accession>
<dbReference type="InParanoid" id="A0A0C2SK69"/>
<dbReference type="EMBL" id="KN818257">
    <property type="protein sequence ID" value="KIL63590.1"/>
    <property type="molecule type" value="Genomic_DNA"/>
</dbReference>
<dbReference type="AlphaFoldDB" id="A0A0C2SK69"/>
<evidence type="ECO:0000313" key="3">
    <source>
        <dbReference type="Proteomes" id="UP000054549"/>
    </source>
</evidence>
<dbReference type="GO" id="GO:0004672">
    <property type="term" value="F:protein kinase activity"/>
    <property type="evidence" value="ECO:0007669"/>
    <property type="project" value="InterPro"/>
</dbReference>
<evidence type="ECO:0000259" key="1">
    <source>
        <dbReference type="PROSITE" id="PS50011"/>
    </source>
</evidence>
<dbReference type="SUPFAM" id="SSF56112">
    <property type="entry name" value="Protein kinase-like (PK-like)"/>
    <property type="match status" value="1"/>
</dbReference>
<dbReference type="GO" id="GO:0005524">
    <property type="term" value="F:ATP binding"/>
    <property type="evidence" value="ECO:0007669"/>
    <property type="project" value="InterPro"/>
</dbReference>
<organism evidence="2 3">
    <name type="scientific">Amanita muscaria (strain Koide BX008)</name>
    <dbReference type="NCBI Taxonomy" id="946122"/>
    <lineage>
        <taxon>Eukaryota</taxon>
        <taxon>Fungi</taxon>
        <taxon>Dikarya</taxon>
        <taxon>Basidiomycota</taxon>
        <taxon>Agaricomycotina</taxon>
        <taxon>Agaricomycetes</taxon>
        <taxon>Agaricomycetidae</taxon>
        <taxon>Agaricales</taxon>
        <taxon>Pluteineae</taxon>
        <taxon>Amanitaceae</taxon>
        <taxon>Amanita</taxon>
    </lineage>
</organism>
<dbReference type="InterPro" id="IPR011009">
    <property type="entry name" value="Kinase-like_dom_sf"/>
</dbReference>
<dbReference type="InterPro" id="IPR000719">
    <property type="entry name" value="Prot_kinase_dom"/>
</dbReference>
<sequence length="205" mass="23228">MSNNTLVPQCARSSKQRLWLTRFIASGSTGNVWECRFDSCDDLFAVKVVEVLRPSDTDSRQRLLNEFDVYLTLDNAYQSGQLRDRIAPRCYGAFKGNRVTVVILDLCDSILSEWGELSAPERSQVYKLVQDLHRIGIRHGDLEPRNIGRVRGGGFCLVDFSDSRRHNCKESKVSVPGTPVDPICSELRTLRDYLWKPLQLPANAP</sequence>
<dbReference type="Gene3D" id="1.10.510.10">
    <property type="entry name" value="Transferase(Phosphotransferase) domain 1"/>
    <property type="match status" value="1"/>
</dbReference>
<dbReference type="Gene3D" id="3.30.200.20">
    <property type="entry name" value="Phosphorylase Kinase, domain 1"/>
    <property type="match status" value="1"/>
</dbReference>
<feature type="domain" description="Protein kinase" evidence="1">
    <location>
        <begin position="18"/>
        <end position="205"/>
    </location>
</feature>
<dbReference type="PROSITE" id="PS50011">
    <property type="entry name" value="PROTEIN_KINASE_DOM"/>
    <property type="match status" value="1"/>
</dbReference>
<dbReference type="STRING" id="946122.A0A0C2SK69"/>
<gene>
    <name evidence="2" type="ORF">M378DRAFT_659714</name>
</gene>
<dbReference type="HOGENOM" id="CLU_1337204_0_0_1"/>
<proteinExistence type="predicted"/>
<name>A0A0C2SK69_AMAMK</name>
<reference evidence="2 3" key="1">
    <citation type="submission" date="2014-04" db="EMBL/GenBank/DDBJ databases">
        <title>Evolutionary Origins and Diversification of the Mycorrhizal Mutualists.</title>
        <authorList>
            <consortium name="DOE Joint Genome Institute"/>
            <consortium name="Mycorrhizal Genomics Consortium"/>
            <person name="Kohler A."/>
            <person name="Kuo A."/>
            <person name="Nagy L.G."/>
            <person name="Floudas D."/>
            <person name="Copeland A."/>
            <person name="Barry K.W."/>
            <person name="Cichocki N."/>
            <person name="Veneault-Fourrey C."/>
            <person name="LaButti K."/>
            <person name="Lindquist E.A."/>
            <person name="Lipzen A."/>
            <person name="Lundell T."/>
            <person name="Morin E."/>
            <person name="Murat C."/>
            <person name="Riley R."/>
            <person name="Ohm R."/>
            <person name="Sun H."/>
            <person name="Tunlid A."/>
            <person name="Henrissat B."/>
            <person name="Grigoriev I.V."/>
            <person name="Hibbett D.S."/>
            <person name="Martin F."/>
        </authorList>
    </citation>
    <scope>NUCLEOTIDE SEQUENCE [LARGE SCALE GENOMIC DNA]</scope>
    <source>
        <strain evidence="2 3">Koide BX008</strain>
    </source>
</reference>
<evidence type="ECO:0000313" key="2">
    <source>
        <dbReference type="EMBL" id="KIL63590.1"/>
    </source>
</evidence>
<dbReference type="Proteomes" id="UP000054549">
    <property type="component" value="Unassembled WGS sequence"/>
</dbReference>
<dbReference type="OrthoDB" id="427969at2759"/>
<protein>
    <recommendedName>
        <fullName evidence="1">Protein kinase domain-containing protein</fullName>
    </recommendedName>
</protein>